<dbReference type="Gene3D" id="3.30.300.30">
    <property type="match status" value="1"/>
</dbReference>
<dbReference type="RefSeq" id="WP_186835854.1">
    <property type="nucleotide sequence ID" value="NZ_JACOPD010000001.1"/>
</dbReference>
<protein>
    <submittedName>
        <fullName evidence="2">Amino acid adenylation domain-containing protein</fullName>
    </submittedName>
</protein>
<proteinExistence type="predicted"/>
<dbReference type="CDD" id="cd05930">
    <property type="entry name" value="A_NRPS"/>
    <property type="match status" value="1"/>
</dbReference>
<feature type="domain" description="AMP-dependent synthetase/ligase" evidence="1">
    <location>
        <begin position="9"/>
        <end position="369"/>
    </location>
</feature>
<dbReference type="EMBL" id="JACOPD010000001">
    <property type="protein sequence ID" value="MBC5679526.1"/>
    <property type="molecule type" value="Genomic_DNA"/>
</dbReference>
<sequence>MVKSVLEYLENSAARFPDKKAVADDKSSMTYSELVNNARNIAAGLLPYTERRQAVPVYMDKSCHTLALFMGAVMAGCFYVCLDPSQPAERINMILETLEAKLMVVDEKSAKKQAKLGFDGHVLNIDELMTHEVTEEENEKLAQIRSEALDIDPLYSIFTSGSTGVPKGVIVNHRSVIDFIDCFTDTFNISENDIIGNQAPFDFDVSVKDIYSTLKCGATIQIIPKQLFSFPTKLLDYLDDNNVTTLVWAVSALCIVTTLNGFEYKVPSKINKVIFSGEVMPIKHLNLWRKAYPDAMFVNVYGPTEITCNCTYYIVDREYELDETLPMGKAFPNERVFLLDDDDNIITESQPGTTGEICVSGTAVTMGYYNNPEKTDAAFVQNPLNNKYNEIIYRTGDLGYYNNDGLMCFSSRKDFQIKHMGHRIELGEIDMAINAVDDVVRACCIFHQDANKILGFYEGAADKKTITHVLMQKLPKFMIPQEFIQVESMPITKNGKIDRKLLLENYIGGENA</sequence>
<dbReference type="NCBIfam" id="TIGR01733">
    <property type="entry name" value="AA-adenyl-dom"/>
    <property type="match status" value="1"/>
</dbReference>
<dbReference type="InterPro" id="IPR010071">
    <property type="entry name" value="AA_adenyl_dom"/>
</dbReference>
<accession>A0ABR7FWI0</accession>
<evidence type="ECO:0000313" key="2">
    <source>
        <dbReference type="EMBL" id="MBC5679526.1"/>
    </source>
</evidence>
<keyword evidence="3" id="KW-1185">Reference proteome</keyword>
<reference evidence="2 3" key="1">
    <citation type="submission" date="2020-08" db="EMBL/GenBank/DDBJ databases">
        <title>Genome public.</title>
        <authorList>
            <person name="Liu C."/>
            <person name="Sun Q."/>
        </authorList>
    </citation>
    <scope>NUCLEOTIDE SEQUENCE [LARGE SCALE GENOMIC DNA]</scope>
    <source>
        <strain evidence="2 3">NSJ-43</strain>
    </source>
</reference>
<comment type="caution">
    <text evidence="2">The sequence shown here is derived from an EMBL/GenBank/DDBJ whole genome shotgun (WGS) entry which is preliminary data.</text>
</comment>
<organism evidence="2 3">
    <name type="scientific">Lachnospira hominis</name>
    <name type="common">ex Liu et al. 2021</name>
    <dbReference type="NCBI Taxonomy" id="2763051"/>
    <lineage>
        <taxon>Bacteria</taxon>
        <taxon>Bacillati</taxon>
        <taxon>Bacillota</taxon>
        <taxon>Clostridia</taxon>
        <taxon>Lachnospirales</taxon>
        <taxon>Lachnospiraceae</taxon>
        <taxon>Lachnospira</taxon>
    </lineage>
</organism>
<dbReference type="InterPro" id="IPR045851">
    <property type="entry name" value="AMP-bd_C_sf"/>
</dbReference>
<dbReference type="Pfam" id="PF00501">
    <property type="entry name" value="AMP-binding"/>
    <property type="match status" value="1"/>
</dbReference>
<evidence type="ECO:0000313" key="3">
    <source>
        <dbReference type="Proteomes" id="UP000628463"/>
    </source>
</evidence>
<dbReference type="SUPFAM" id="SSF56801">
    <property type="entry name" value="Acetyl-CoA synthetase-like"/>
    <property type="match status" value="1"/>
</dbReference>
<name>A0ABR7FWI0_9FIRM</name>
<dbReference type="Proteomes" id="UP000628463">
    <property type="component" value="Unassembled WGS sequence"/>
</dbReference>
<dbReference type="InterPro" id="IPR042099">
    <property type="entry name" value="ANL_N_sf"/>
</dbReference>
<dbReference type="Gene3D" id="3.40.50.12780">
    <property type="entry name" value="N-terminal domain of ligase-like"/>
    <property type="match status" value="1"/>
</dbReference>
<dbReference type="PANTHER" id="PTHR45527:SF1">
    <property type="entry name" value="FATTY ACID SYNTHASE"/>
    <property type="match status" value="1"/>
</dbReference>
<dbReference type="PANTHER" id="PTHR45527">
    <property type="entry name" value="NONRIBOSOMAL PEPTIDE SYNTHETASE"/>
    <property type="match status" value="1"/>
</dbReference>
<gene>
    <name evidence="2" type="ORF">H8S01_00915</name>
</gene>
<evidence type="ECO:0000259" key="1">
    <source>
        <dbReference type="Pfam" id="PF00501"/>
    </source>
</evidence>
<dbReference type="InterPro" id="IPR000873">
    <property type="entry name" value="AMP-dep_synth/lig_dom"/>
</dbReference>